<protein>
    <recommendedName>
        <fullName evidence="3">DUF3301 domain-containing protein</fullName>
    </recommendedName>
</protein>
<keyword evidence="2" id="KW-1185">Reference proteome</keyword>
<dbReference type="InterPro" id="IPR021732">
    <property type="entry name" value="DUF3301"/>
</dbReference>
<evidence type="ECO:0008006" key="3">
    <source>
        <dbReference type="Google" id="ProtNLM"/>
    </source>
</evidence>
<accession>A0A7W8D3E1</accession>
<gene>
    <name evidence="1" type="ORF">HNQ52_000721</name>
</gene>
<dbReference type="AlphaFoldDB" id="A0A7W8D3E1"/>
<proteinExistence type="predicted"/>
<reference evidence="1 2" key="1">
    <citation type="submission" date="2020-08" db="EMBL/GenBank/DDBJ databases">
        <title>Genomic Encyclopedia of Type Strains, Phase IV (KMG-IV): sequencing the most valuable type-strain genomes for metagenomic binning, comparative biology and taxonomic classification.</title>
        <authorList>
            <person name="Goeker M."/>
        </authorList>
    </citation>
    <scope>NUCLEOTIDE SEQUENCE [LARGE SCALE GENOMIC DNA]</scope>
    <source>
        <strain evidence="1 2">DSM 24163</strain>
    </source>
</reference>
<name>A0A7W8D3E1_9GAMM</name>
<organism evidence="1 2">
    <name type="scientific">Chiayiivirga flava</name>
    <dbReference type="NCBI Taxonomy" id="659595"/>
    <lineage>
        <taxon>Bacteria</taxon>
        <taxon>Pseudomonadati</taxon>
        <taxon>Pseudomonadota</taxon>
        <taxon>Gammaproteobacteria</taxon>
        <taxon>Lysobacterales</taxon>
        <taxon>Lysobacteraceae</taxon>
        <taxon>Chiayiivirga</taxon>
    </lineage>
</organism>
<comment type="caution">
    <text evidence="1">The sequence shown here is derived from an EMBL/GenBank/DDBJ whole genome shotgun (WGS) entry which is preliminary data.</text>
</comment>
<sequence>MLSAVIWLAVFGIVLLLWSSARGAGELAAHYGRRACAEAGVQWLDHTAVLERVSLQRDGEGRLRWLRRYRFEFSQRGPDRQRGTLALLGRELQWIRMPPPPDTARIDPMQ</sequence>
<dbReference type="RefSeq" id="WP_183959725.1">
    <property type="nucleotide sequence ID" value="NZ_JACHHP010000001.1"/>
</dbReference>
<dbReference type="EMBL" id="JACHHP010000001">
    <property type="protein sequence ID" value="MBB5207205.1"/>
    <property type="molecule type" value="Genomic_DNA"/>
</dbReference>
<evidence type="ECO:0000313" key="1">
    <source>
        <dbReference type="EMBL" id="MBB5207205.1"/>
    </source>
</evidence>
<evidence type="ECO:0000313" key="2">
    <source>
        <dbReference type="Proteomes" id="UP000521199"/>
    </source>
</evidence>
<dbReference type="Proteomes" id="UP000521199">
    <property type="component" value="Unassembled WGS sequence"/>
</dbReference>
<dbReference type="Pfam" id="PF11743">
    <property type="entry name" value="DUF3301"/>
    <property type="match status" value="1"/>
</dbReference>